<evidence type="ECO:0000313" key="4">
    <source>
        <dbReference type="Proteomes" id="UP000799330"/>
    </source>
</evidence>
<dbReference type="Gene3D" id="1.10.530.10">
    <property type="match status" value="1"/>
</dbReference>
<dbReference type="InterPro" id="IPR002477">
    <property type="entry name" value="Peptidoglycan-bd-like"/>
</dbReference>
<dbReference type="EMBL" id="JAADAI010000021">
    <property type="protein sequence ID" value="NCS55940.1"/>
    <property type="molecule type" value="Genomic_DNA"/>
</dbReference>
<dbReference type="SUPFAM" id="SSF47090">
    <property type="entry name" value="PGBD-like"/>
    <property type="match status" value="1"/>
</dbReference>
<feature type="domain" description="Peptidoglycan binding-like" evidence="1">
    <location>
        <begin position="23"/>
        <end position="79"/>
    </location>
</feature>
<gene>
    <name evidence="3" type="ORF">GPJ16_02830</name>
</gene>
<dbReference type="Pfam" id="PF18013">
    <property type="entry name" value="Phage_lysozyme2"/>
    <property type="match status" value="1"/>
</dbReference>
<reference evidence="3" key="1">
    <citation type="journal article" date="2019" name="Mol. Ecol.">
        <title>Genome evolution and host-microbiome shifts correspond with intraspecific niche divergence within harmful algal bloom-forming Microcystis aeruginosa.</title>
        <authorList>
            <person name="Jackrel S.L."/>
            <person name="White J.D."/>
            <person name="Evans J.T."/>
            <person name="Buffin K."/>
            <person name="Hayden K."/>
            <person name="Sarnelle O."/>
            <person name="Denef V.J."/>
        </authorList>
    </citation>
    <scope>NUCLEOTIDE SEQUENCE</scope>
    <source>
        <strain evidence="3">G11-04</strain>
    </source>
</reference>
<dbReference type="InterPro" id="IPR036366">
    <property type="entry name" value="PGBDSf"/>
</dbReference>
<evidence type="ECO:0000259" key="2">
    <source>
        <dbReference type="Pfam" id="PF18013"/>
    </source>
</evidence>
<evidence type="ECO:0000259" key="1">
    <source>
        <dbReference type="Pfam" id="PF01471"/>
    </source>
</evidence>
<dbReference type="InterPro" id="IPR036365">
    <property type="entry name" value="PGBD-like_sf"/>
</dbReference>
<organism evidence="3 4">
    <name type="scientific">Microcystis aeruginosa G11-04</name>
    <dbReference type="NCBI Taxonomy" id="2685956"/>
    <lineage>
        <taxon>Bacteria</taxon>
        <taxon>Bacillati</taxon>
        <taxon>Cyanobacteriota</taxon>
        <taxon>Cyanophyceae</taxon>
        <taxon>Oscillatoriophycideae</taxon>
        <taxon>Chroococcales</taxon>
        <taxon>Microcystaceae</taxon>
        <taxon>Microcystis</taxon>
    </lineage>
</organism>
<comment type="caution">
    <text evidence="3">The sequence shown here is derived from an EMBL/GenBank/DDBJ whole genome shotgun (WGS) entry which is preliminary data.</text>
</comment>
<dbReference type="Gene3D" id="1.10.101.10">
    <property type="entry name" value="PGBD-like superfamily/PGBD"/>
    <property type="match status" value="1"/>
</dbReference>
<dbReference type="InterPro" id="IPR041219">
    <property type="entry name" value="Phage_lysozyme2"/>
</dbReference>
<sequence length="235" mass="26057">MTHQHILLKLNDGIFDTKPEVVNEVKRLQQTLKDWGTLAANESIDGKFGPKTDEAVKRFQGKHSLTQDGIVGRNTWAALLKVPLSEIDIIPRPSGGPGQGNSPFSGNKGIIHNELISHGFSAVQCAAILGCVQQESSFNPHAKEQGPPRQGLGLFQWSFDRKKGMPPITNNVATDIRNQVNYFIHELETTEKKAENTLRSATTLPQAMQGMKEYERFGIAGNREKFAQQILKELT</sequence>
<protein>
    <submittedName>
        <fullName evidence="3">Peptidoglycan-binding protein</fullName>
    </submittedName>
</protein>
<dbReference type="Proteomes" id="UP000799330">
    <property type="component" value="Unassembled WGS sequence"/>
</dbReference>
<feature type="domain" description="Phage tail lysozyme" evidence="2">
    <location>
        <begin position="108"/>
        <end position="233"/>
    </location>
</feature>
<dbReference type="AlphaFoldDB" id="A0A966L368"/>
<proteinExistence type="predicted"/>
<evidence type="ECO:0000313" key="3">
    <source>
        <dbReference type="EMBL" id="NCS55940.1"/>
    </source>
</evidence>
<dbReference type="Pfam" id="PF01471">
    <property type="entry name" value="PG_binding_1"/>
    <property type="match status" value="1"/>
</dbReference>
<name>A0A966L368_MICAE</name>
<accession>A0A966L368</accession>